<dbReference type="EMBL" id="JAVXZY010000002">
    <property type="protein sequence ID" value="MDT8998829.1"/>
    <property type="molecule type" value="Genomic_DNA"/>
</dbReference>
<keyword evidence="2" id="KW-0808">Transferase</keyword>
<dbReference type="RefSeq" id="WP_315649333.1">
    <property type="nucleotide sequence ID" value="NZ_JAVXZY010000002.1"/>
</dbReference>
<evidence type="ECO:0000259" key="1">
    <source>
        <dbReference type="Pfam" id="PF00535"/>
    </source>
</evidence>
<organism evidence="2 3">
    <name type="scientific">Roseateles aquae</name>
    <dbReference type="NCBI Taxonomy" id="3077235"/>
    <lineage>
        <taxon>Bacteria</taxon>
        <taxon>Pseudomonadati</taxon>
        <taxon>Pseudomonadota</taxon>
        <taxon>Betaproteobacteria</taxon>
        <taxon>Burkholderiales</taxon>
        <taxon>Sphaerotilaceae</taxon>
        <taxon>Roseateles</taxon>
    </lineage>
</organism>
<dbReference type="EC" id="2.4.-.-" evidence="2"/>
<keyword evidence="2" id="KW-0328">Glycosyltransferase</keyword>
<sequence>MRITTLVPAYKSKYLMELLTAMRQQTVKPARILFSDDSPNQDFVAQLNQPAVKTALADMNIEVIPGQRNGAWNNFLYLLKQYAGQTELFHIWLDDDICYPTFYERHLQAHGSGQVHCVVSRRWTALENGQPLRELPVPTAVSYHPERTLALDAGTLFASTAAVSGNWLGEFSNATFSASMVADIEASTLGGLSFAGLEDLGAFLMASLRGPVGYINEPLGYFRTSGEQHSANPYGRPLKLAHFAYLALALGGWRVGRLSEAQALACLASLCPTIVQRYGQEADVQELIATMADLPSATPEAQRAFIGAWHRYAGLSVPVPEALPEDLLVTS</sequence>
<feature type="domain" description="Glycosyltransferase 2-like" evidence="1">
    <location>
        <begin position="6"/>
        <end position="127"/>
    </location>
</feature>
<evidence type="ECO:0000313" key="2">
    <source>
        <dbReference type="EMBL" id="MDT8998829.1"/>
    </source>
</evidence>
<name>A0ABU3P8C4_9BURK</name>
<dbReference type="SUPFAM" id="SSF53448">
    <property type="entry name" value="Nucleotide-diphospho-sugar transferases"/>
    <property type="match status" value="1"/>
</dbReference>
<evidence type="ECO:0000313" key="3">
    <source>
        <dbReference type="Proteomes" id="UP001246372"/>
    </source>
</evidence>
<dbReference type="Gene3D" id="3.90.550.10">
    <property type="entry name" value="Spore Coat Polysaccharide Biosynthesis Protein SpsA, Chain A"/>
    <property type="match status" value="1"/>
</dbReference>
<gene>
    <name evidence="2" type="ORF">RQP53_06070</name>
</gene>
<comment type="caution">
    <text evidence="2">The sequence shown here is derived from an EMBL/GenBank/DDBJ whole genome shotgun (WGS) entry which is preliminary data.</text>
</comment>
<keyword evidence="3" id="KW-1185">Reference proteome</keyword>
<dbReference type="Proteomes" id="UP001246372">
    <property type="component" value="Unassembled WGS sequence"/>
</dbReference>
<dbReference type="GO" id="GO:0016757">
    <property type="term" value="F:glycosyltransferase activity"/>
    <property type="evidence" value="ECO:0007669"/>
    <property type="project" value="UniProtKB-KW"/>
</dbReference>
<accession>A0ABU3P8C4</accession>
<proteinExistence type="predicted"/>
<dbReference type="InterPro" id="IPR001173">
    <property type="entry name" value="Glyco_trans_2-like"/>
</dbReference>
<dbReference type="Pfam" id="PF00535">
    <property type="entry name" value="Glycos_transf_2"/>
    <property type="match status" value="1"/>
</dbReference>
<reference evidence="2" key="1">
    <citation type="submission" date="2023-09" db="EMBL/GenBank/DDBJ databases">
        <title>Paucibacter sp. APW11 Genome sequencing and assembly.</title>
        <authorList>
            <person name="Kim I."/>
        </authorList>
    </citation>
    <scope>NUCLEOTIDE SEQUENCE</scope>
    <source>
        <strain evidence="2">APW11</strain>
    </source>
</reference>
<protein>
    <submittedName>
        <fullName evidence="2">Glycosyltransferase</fullName>
        <ecNumber evidence="2">2.4.-.-</ecNumber>
    </submittedName>
</protein>
<dbReference type="InterPro" id="IPR029044">
    <property type="entry name" value="Nucleotide-diphossugar_trans"/>
</dbReference>